<dbReference type="AlphaFoldDB" id="A0A7K3TGI8"/>
<dbReference type="EMBL" id="WHZY01000004">
    <property type="protein sequence ID" value="NEG78046.1"/>
    <property type="molecule type" value="Genomic_DNA"/>
</dbReference>
<evidence type="ECO:0000313" key="1">
    <source>
        <dbReference type="EMBL" id="NEG78046.1"/>
    </source>
</evidence>
<proteinExistence type="predicted"/>
<accession>A0A7K3TGI8</accession>
<protein>
    <submittedName>
        <fullName evidence="1">Uncharacterized protein</fullName>
    </submittedName>
</protein>
<gene>
    <name evidence="1" type="ORF">GFD22_03475</name>
</gene>
<evidence type="ECO:0000313" key="2">
    <source>
        <dbReference type="Proteomes" id="UP000469763"/>
    </source>
</evidence>
<dbReference type="RefSeq" id="WP_152349648.1">
    <property type="nucleotide sequence ID" value="NZ_WBSN01000002.1"/>
</dbReference>
<comment type="caution">
    <text evidence="1">The sequence shown here is derived from an EMBL/GenBank/DDBJ whole genome shotgun (WGS) entry which is preliminary data.</text>
</comment>
<name>A0A7K3TGI8_9BIFI</name>
<sequence length="96" mass="10561">MSGPTRRDLWPTQRALNLDFHADPSRQRTDAKHMAVECMRAMAHALQTGGVERLRVNVPADPATSAVLGASLLRLAAQIDGTAHEVKRAPVRRRGR</sequence>
<organism evidence="1 2">
    <name type="scientific">Bifidobacterium avesanii</name>
    <dbReference type="NCBI Taxonomy" id="1798157"/>
    <lineage>
        <taxon>Bacteria</taxon>
        <taxon>Bacillati</taxon>
        <taxon>Actinomycetota</taxon>
        <taxon>Actinomycetes</taxon>
        <taxon>Bifidobacteriales</taxon>
        <taxon>Bifidobacteriaceae</taxon>
        <taxon>Bifidobacterium</taxon>
    </lineage>
</organism>
<dbReference type="Proteomes" id="UP000469763">
    <property type="component" value="Unassembled WGS sequence"/>
</dbReference>
<reference evidence="1 2" key="1">
    <citation type="submission" date="2019-10" db="EMBL/GenBank/DDBJ databases">
        <title>Bifidobacterium from non-human primates.</title>
        <authorList>
            <person name="Modesto M."/>
        </authorList>
    </citation>
    <scope>NUCLEOTIDE SEQUENCE [LARGE SCALE GENOMIC DNA]</scope>
    <source>
        <strain evidence="1 2">TREC</strain>
    </source>
</reference>
<keyword evidence="2" id="KW-1185">Reference proteome</keyword>